<keyword evidence="3" id="KW-1185">Reference proteome</keyword>
<dbReference type="PANTHER" id="PTHR39209">
    <property type="match status" value="1"/>
</dbReference>
<sequence>MITLSAQIQSMLPRFRLGAIVYQGITVAPSTGPFRGRFQLFQEHLRMEHNTDTIGQIPAIQAMREAFRRAGASPSRYRPSAEALLRRVLKGENLSPVNSAVDANNFFSLKYCLPFGIYDLSAIDGDIVCDIGGEKDAYQGLNGREIRMDGKILLRDAQGAFGSPYVDSTRTGVTEQTRDCLQIIYAHEMDDDGLLTITKQVSHWFVQLNGGDIRETTVIR</sequence>
<dbReference type="Pfam" id="PF03483">
    <property type="entry name" value="B3_4"/>
    <property type="match status" value="1"/>
</dbReference>
<reference evidence="2" key="1">
    <citation type="journal article" date="2013" name="Int. J. Syst. Evol. Microbiol.">
        <title>Polycladomyces abyssicola gen. nov., sp. nov., a thermophilic filamentous bacterium isolated from hemipelagic sediment.</title>
        <authorList>
            <person name="Tsubouchi T."/>
            <person name="Shimane Y."/>
            <person name="Mori K."/>
            <person name="Usui K."/>
            <person name="Hiraki T."/>
            <person name="Tame A."/>
            <person name="Uematsu K."/>
            <person name="Maruyama T."/>
            <person name="Hatada Y."/>
        </authorList>
    </citation>
    <scope>NUCLEOTIDE SEQUENCE</scope>
    <source>
        <strain evidence="2">JIR-001</strain>
    </source>
</reference>
<dbReference type="PANTHER" id="PTHR39209:SF2">
    <property type="entry name" value="CYTOPLASMIC PROTEIN"/>
    <property type="match status" value="1"/>
</dbReference>
<dbReference type="KEGG" id="pabs:JIR001_07800"/>
<evidence type="ECO:0000313" key="3">
    <source>
        <dbReference type="Proteomes" id="UP000677436"/>
    </source>
</evidence>
<dbReference type="InterPro" id="IPR020825">
    <property type="entry name" value="Phe-tRNA_synthase-like_B3/B4"/>
</dbReference>
<dbReference type="EMBL" id="AP024601">
    <property type="protein sequence ID" value="BCU80997.1"/>
    <property type="molecule type" value="Genomic_DNA"/>
</dbReference>
<gene>
    <name evidence="2" type="ORF">JIR001_07800</name>
</gene>
<dbReference type="Proteomes" id="UP000677436">
    <property type="component" value="Chromosome"/>
</dbReference>
<proteinExistence type="predicted"/>
<protein>
    <recommendedName>
        <fullName evidence="1">B3/B4 tRNA-binding domain-containing protein</fullName>
    </recommendedName>
</protein>
<organism evidence="2 3">
    <name type="scientific">Polycladomyces abyssicola</name>
    <dbReference type="NCBI Taxonomy" id="1125966"/>
    <lineage>
        <taxon>Bacteria</taxon>
        <taxon>Bacillati</taxon>
        <taxon>Bacillota</taxon>
        <taxon>Bacilli</taxon>
        <taxon>Bacillales</taxon>
        <taxon>Thermoactinomycetaceae</taxon>
        <taxon>Polycladomyces</taxon>
    </lineage>
</organism>
<dbReference type="RefSeq" id="WP_212774293.1">
    <property type="nucleotide sequence ID" value="NZ_AP024601.1"/>
</dbReference>
<reference evidence="2" key="2">
    <citation type="journal article" date="2021" name="Microbiol. Resour. Announc.">
        <title>Complete Genome Sequence of Polycladomyces abyssicola JIR-001T, Isolated from Hemipelagic Sediment in Deep Seawater.</title>
        <authorList>
            <person name="Tsubouchi T."/>
            <person name="Kaneko Y."/>
        </authorList>
    </citation>
    <scope>NUCLEOTIDE SEQUENCE</scope>
    <source>
        <strain evidence="2">JIR-001</strain>
    </source>
</reference>
<dbReference type="Gene3D" id="3.50.40.10">
    <property type="entry name" value="Phenylalanyl-trna Synthetase, Chain B, domain 3"/>
    <property type="match status" value="1"/>
</dbReference>
<dbReference type="AlphaFoldDB" id="A0A8D5UD14"/>
<evidence type="ECO:0000313" key="2">
    <source>
        <dbReference type="EMBL" id="BCU80997.1"/>
    </source>
</evidence>
<evidence type="ECO:0000259" key="1">
    <source>
        <dbReference type="SMART" id="SM00873"/>
    </source>
</evidence>
<feature type="domain" description="B3/B4 tRNA-binding" evidence="1">
    <location>
        <begin position="61"/>
        <end position="210"/>
    </location>
</feature>
<dbReference type="SUPFAM" id="SSF56037">
    <property type="entry name" value="PheT/TilS domain"/>
    <property type="match status" value="1"/>
</dbReference>
<dbReference type="GO" id="GO:0003723">
    <property type="term" value="F:RNA binding"/>
    <property type="evidence" value="ECO:0007669"/>
    <property type="project" value="InterPro"/>
</dbReference>
<accession>A0A8D5UD14</accession>
<dbReference type="GO" id="GO:0004826">
    <property type="term" value="F:phenylalanine-tRNA ligase activity"/>
    <property type="evidence" value="ECO:0007669"/>
    <property type="project" value="InterPro"/>
</dbReference>
<dbReference type="SMART" id="SM00873">
    <property type="entry name" value="B3_4"/>
    <property type="match status" value="1"/>
</dbReference>
<name>A0A8D5UD14_9BACL</name>
<dbReference type="InterPro" id="IPR005146">
    <property type="entry name" value="B3/B4_tRNA-bd"/>
</dbReference>